<dbReference type="FunFam" id="3.40.1390.30:FF:000001">
    <property type="entry name" value="GTP cyclohydrolase 1 type 2"/>
    <property type="match status" value="1"/>
</dbReference>
<organism evidence="6 7">
    <name type="scientific">Propioniciclava tarda</name>
    <dbReference type="NCBI Taxonomy" id="433330"/>
    <lineage>
        <taxon>Bacteria</taxon>
        <taxon>Bacillati</taxon>
        <taxon>Actinomycetota</taxon>
        <taxon>Actinomycetes</taxon>
        <taxon>Propionibacteriales</taxon>
        <taxon>Propionibacteriaceae</taxon>
        <taxon>Propioniciclava</taxon>
    </lineage>
</organism>
<evidence type="ECO:0000313" key="7">
    <source>
        <dbReference type="Proteomes" id="UP000291933"/>
    </source>
</evidence>
<comment type="caution">
    <text evidence="6">The sequence shown here is derived from an EMBL/GenBank/DDBJ whole genome shotgun (WGS) entry which is preliminary data.</text>
</comment>
<proteinExistence type="inferred from homology"/>
<dbReference type="GO" id="GO:0046872">
    <property type="term" value="F:metal ion binding"/>
    <property type="evidence" value="ECO:0007669"/>
    <property type="project" value="UniProtKB-KW"/>
</dbReference>
<dbReference type="NCBIfam" id="TIGR00486">
    <property type="entry name" value="YbgI_SA1388"/>
    <property type="match status" value="1"/>
</dbReference>
<name>A0A4Q9KIM5_PROTD</name>
<dbReference type="PANTHER" id="PTHR13799:SF14">
    <property type="entry name" value="GTP CYCLOHYDROLASE 1 TYPE 2 HOMOLOG"/>
    <property type="match status" value="1"/>
</dbReference>
<keyword evidence="4 5" id="KW-0479">Metal-binding</keyword>
<evidence type="ECO:0000313" key="6">
    <source>
        <dbReference type="EMBL" id="TBT93151.1"/>
    </source>
</evidence>
<dbReference type="InterPro" id="IPR002678">
    <property type="entry name" value="DUF34/NIF3"/>
</dbReference>
<evidence type="ECO:0000256" key="4">
    <source>
        <dbReference type="ARBA" id="ARBA00022723"/>
    </source>
</evidence>
<sequence>MTTVRDIMGWLEDAYPPALAESWDRIGLDCGDPDAEVTTIGFAVDPTDATVAEAVDRGAELLVTHHPLMLRGVTAIRFDEPKGRLVKAMLDAGLSHFCGHTNVDHAVNGASDALAAVLDLGDVVPLVPLAGTDAVGTGRVGVLPTPLTGEAVARRLSEALPRTATGIRVGGDAQRLVRRVAVVGGSGDSFLDAARAAGVDAYVTADLRHHVAQDFLAWQDAPLLIDVAHMASEWVWLPWAQRLVRERAAADGVRLDTYVSTIVTDPWTLRV</sequence>
<dbReference type="OrthoDB" id="9795763at2"/>
<comment type="similarity">
    <text evidence="1">Belongs to the GTP cyclohydrolase I type 2/NIF3 family.</text>
</comment>
<feature type="binding site" evidence="5">
    <location>
        <position position="65"/>
    </location>
    <ligand>
        <name>a divalent metal cation</name>
        <dbReference type="ChEBI" id="CHEBI:60240"/>
        <label>1</label>
    </ligand>
</feature>
<dbReference type="SUPFAM" id="SSF102705">
    <property type="entry name" value="NIF3 (NGG1p interacting factor 3)-like"/>
    <property type="match status" value="1"/>
</dbReference>
<feature type="binding site" evidence="5">
    <location>
        <position position="229"/>
    </location>
    <ligand>
        <name>a divalent metal cation</name>
        <dbReference type="ChEBI" id="CHEBI:60240"/>
        <label>1</label>
    </ligand>
</feature>
<evidence type="ECO:0000256" key="5">
    <source>
        <dbReference type="PIRSR" id="PIRSR602678-1"/>
    </source>
</evidence>
<dbReference type="AlphaFoldDB" id="A0A4Q9KIM5"/>
<dbReference type="RefSeq" id="WP_131172788.1">
    <property type="nucleotide sequence ID" value="NZ_FXTL01000017.1"/>
</dbReference>
<evidence type="ECO:0000256" key="3">
    <source>
        <dbReference type="ARBA" id="ARBA00022112"/>
    </source>
</evidence>
<feature type="binding site" evidence="5">
    <location>
        <position position="66"/>
    </location>
    <ligand>
        <name>a divalent metal cation</name>
        <dbReference type="ChEBI" id="CHEBI:60240"/>
        <label>1</label>
    </ligand>
</feature>
<evidence type="ECO:0000256" key="1">
    <source>
        <dbReference type="ARBA" id="ARBA00006964"/>
    </source>
</evidence>
<dbReference type="Proteomes" id="UP000291933">
    <property type="component" value="Unassembled WGS sequence"/>
</dbReference>
<dbReference type="PANTHER" id="PTHR13799">
    <property type="entry name" value="NGG1 INTERACTING FACTOR 3"/>
    <property type="match status" value="1"/>
</dbReference>
<dbReference type="GO" id="GO:0005737">
    <property type="term" value="C:cytoplasm"/>
    <property type="evidence" value="ECO:0007669"/>
    <property type="project" value="TreeGrafter"/>
</dbReference>
<reference evidence="6 7" key="1">
    <citation type="submission" date="2019-01" db="EMBL/GenBank/DDBJ databases">
        <title>Lactibacter flavus gen. nov., sp. nov., a novel bacterium of the family Propionibacteriaceae isolated from raw milk and dairy products.</title>
        <authorList>
            <person name="Huptas C."/>
            <person name="Wenning M."/>
            <person name="Breitenwieser F."/>
            <person name="Doll E."/>
            <person name="Von Neubeck M."/>
            <person name="Busse H.-J."/>
            <person name="Scherer S."/>
        </authorList>
    </citation>
    <scope>NUCLEOTIDE SEQUENCE [LARGE SCALE GENOMIC DNA]</scope>
    <source>
        <strain evidence="6 7">DSM 22130</strain>
    </source>
</reference>
<evidence type="ECO:0000256" key="2">
    <source>
        <dbReference type="ARBA" id="ARBA00011643"/>
    </source>
</evidence>
<dbReference type="Pfam" id="PF01784">
    <property type="entry name" value="DUF34_NIF3"/>
    <property type="match status" value="1"/>
</dbReference>
<gene>
    <name evidence="6" type="ORF">ET996_11915</name>
</gene>
<keyword evidence="7" id="KW-1185">Reference proteome</keyword>
<accession>A0A4Q9KIM5</accession>
<dbReference type="Gene3D" id="3.40.1390.30">
    <property type="entry name" value="NIF3 (NGG1p interacting factor 3)-like"/>
    <property type="match status" value="2"/>
</dbReference>
<dbReference type="InterPro" id="IPR036069">
    <property type="entry name" value="DUF34/NIF3_sf"/>
</dbReference>
<feature type="binding site" evidence="5">
    <location>
        <position position="233"/>
    </location>
    <ligand>
        <name>a divalent metal cation</name>
        <dbReference type="ChEBI" id="CHEBI:60240"/>
        <label>1</label>
    </ligand>
</feature>
<comment type="subunit">
    <text evidence="2">Homohexamer.</text>
</comment>
<protein>
    <recommendedName>
        <fullName evidence="3">GTP cyclohydrolase 1 type 2 homolog</fullName>
    </recommendedName>
</protein>
<feature type="binding site" evidence="5">
    <location>
        <position position="104"/>
    </location>
    <ligand>
        <name>a divalent metal cation</name>
        <dbReference type="ChEBI" id="CHEBI:60240"/>
        <label>1</label>
    </ligand>
</feature>
<dbReference type="EMBL" id="SDMR01000017">
    <property type="protein sequence ID" value="TBT93151.1"/>
    <property type="molecule type" value="Genomic_DNA"/>
</dbReference>